<dbReference type="Pfam" id="PF01545">
    <property type="entry name" value="Cation_efflux"/>
    <property type="match status" value="1"/>
</dbReference>
<dbReference type="InterPro" id="IPR050291">
    <property type="entry name" value="CDF_Transporter"/>
</dbReference>
<dbReference type="GO" id="GO:0008324">
    <property type="term" value="F:monoatomic cation transmembrane transporter activity"/>
    <property type="evidence" value="ECO:0007669"/>
    <property type="project" value="InterPro"/>
</dbReference>
<comment type="subcellular location">
    <subcellularLocation>
        <location evidence="1">Membrane</location>
        <topology evidence="1">Multi-pass membrane protein</topology>
    </subcellularLocation>
</comment>
<keyword evidence="11" id="KW-1185">Reference proteome</keyword>
<dbReference type="InterPro" id="IPR002524">
    <property type="entry name" value="Cation_efflux"/>
</dbReference>
<dbReference type="RefSeq" id="WP_249281788.1">
    <property type="nucleotide sequence ID" value="NZ_JACRST010000001.1"/>
</dbReference>
<comment type="caution">
    <text evidence="10">The sequence shown here is derived from an EMBL/GenBank/DDBJ whole genome shotgun (WGS) entry which is preliminary data.</text>
</comment>
<evidence type="ECO:0000256" key="4">
    <source>
        <dbReference type="ARBA" id="ARBA00022692"/>
    </source>
</evidence>
<gene>
    <name evidence="10" type="ORF">H8711_01620</name>
</gene>
<evidence type="ECO:0000256" key="3">
    <source>
        <dbReference type="ARBA" id="ARBA00022448"/>
    </source>
</evidence>
<dbReference type="AlphaFoldDB" id="A0A926DWZ5"/>
<evidence type="ECO:0000256" key="2">
    <source>
        <dbReference type="ARBA" id="ARBA00008114"/>
    </source>
</evidence>
<evidence type="ECO:0000256" key="7">
    <source>
        <dbReference type="SAM" id="Phobius"/>
    </source>
</evidence>
<organism evidence="10 11">
    <name type="scientific">Ligaoa zhengdingensis</name>
    <dbReference type="NCBI Taxonomy" id="2763658"/>
    <lineage>
        <taxon>Bacteria</taxon>
        <taxon>Bacillati</taxon>
        <taxon>Bacillota</taxon>
        <taxon>Clostridia</taxon>
        <taxon>Eubacteriales</taxon>
        <taxon>Oscillospiraceae</taxon>
        <taxon>Ligaoa</taxon>
    </lineage>
</organism>
<evidence type="ECO:0000256" key="6">
    <source>
        <dbReference type="ARBA" id="ARBA00023136"/>
    </source>
</evidence>
<dbReference type="Gene3D" id="1.20.1510.10">
    <property type="entry name" value="Cation efflux protein transmembrane domain"/>
    <property type="match status" value="1"/>
</dbReference>
<dbReference type="SUPFAM" id="SSF160240">
    <property type="entry name" value="Cation efflux protein cytoplasmic domain-like"/>
    <property type="match status" value="1"/>
</dbReference>
<dbReference type="PANTHER" id="PTHR43840:SF15">
    <property type="entry name" value="MITOCHONDRIAL METAL TRANSPORTER 1-RELATED"/>
    <property type="match status" value="1"/>
</dbReference>
<feature type="transmembrane region" description="Helical" evidence="7">
    <location>
        <begin position="25"/>
        <end position="47"/>
    </location>
</feature>
<dbReference type="SUPFAM" id="SSF161111">
    <property type="entry name" value="Cation efflux protein transmembrane domain-like"/>
    <property type="match status" value="1"/>
</dbReference>
<keyword evidence="4 7" id="KW-0812">Transmembrane</keyword>
<evidence type="ECO:0000256" key="1">
    <source>
        <dbReference type="ARBA" id="ARBA00004141"/>
    </source>
</evidence>
<evidence type="ECO:0000313" key="11">
    <source>
        <dbReference type="Proteomes" id="UP000653127"/>
    </source>
</evidence>
<dbReference type="InterPro" id="IPR027469">
    <property type="entry name" value="Cation_efflux_TMD_sf"/>
</dbReference>
<protein>
    <submittedName>
        <fullName evidence="10">Cation transporter</fullName>
    </submittedName>
</protein>
<feature type="transmembrane region" description="Helical" evidence="7">
    <location>
        <begin position="127"/>
        <end position="148"/>
    </location>
</feature>
<keyword evidence="5 7" id="KW-1133">Transmembrane helix</keyword>
<sequence length="388" mass="42417">MTDLLVKWFIKDADQTENSRVRGRYGVLSSVVGMVCNIFLFTVKFVLGSLSRSIAVTADAFNNLSDVGSSLVTLVGFKMASKPADRDHPFGHGRIEYLSGLLISLFIMLVGVEIGKTSLDKILNPEPVQFSIIVVVGLLVSIAVKLWMGAFNKRLGRRIGSAAMEATAVDSISDVCATGVTLVSVVAARFTTLPIDGVMGLIVAVLILYAGYGVAKDTIDPLLGVKPDPDLVKKIGDMVRAYDGILGIHDLIVHDYGPSRRFASVHAEVSVHSDILASHDIIDRAEREIAEKLNVEVVIHLDPIETDCEKTNELRVLTRRLVQEIDPSFTIHDFRAVYGGALTNFIFDVNVPVETEQSSAEIKELIARKLKEIDPNYYAVVTVDRGYC</sequence>
<evidence type="ECO:0000256" key="5">
    <source>
        <dbReference type="ARBA" id="ARBA00022989"/>
    </source>
</evidence>
<dbReference type="Proteomes" id="UP000653127">
    <property type="component" value="Unassembled WGS sequence"/>
</dbReference>
<reference evidence="10" key="1">
    <citation type="submission" date="2020-08" db="EMBL/GenBank/DDBJ databases">
        <title>Genome public.</title>
        <authorList>
            <person name="Liu C."/>
            <person name="Sun Q."/>
        </authorList>
    </citation>
    <scope>NUCLEOTIDE SEQUENCE</scope>
    <source>
        <strain evidence="10">NSJ-31</strain>
    </source>
</reference>
<keyword evidence="3" id="KW-0813">Transport</keyword>
<dbReference type="InterPro" id="IPR036837">
    <property type="entry name" value="Cation_efflux_CTD_sf"/>
</dbReference>
<feature type="domain" description="Cation efflux protein cytoplasmic" evidence="9">
    <location>
        <begin position="227"/>
        <end position="303"/>
    </location>
</feature>
<dbReference type="NCBIfam" id="TIGR01297">
    <property type="entry name" value="CDF"/>
    <property type="match status" value="1"/>
</dbReference>
<dbReference type="Gene3D" id="3.30.70.1350">
    <property type="entry name" value="Cation efflux protein, cytoplasmic domain"/>
    <property type="match status" value="1"/>
</dbReference>
<proteinExistence type="inferred from homology"/>
<dbReference type="InterPro" id="IPR058533">
    <property type="entry name" value="Cation_efflux_TM"/>
</dbReference>
<dbReference type="EMBL" id="JACRST010000001">
    <property type="protein sequence ID" value="MBC8545636.1"/>
    <property type="molecule type" value="Genomic_DNA"/>
</dbReference>
<dbReference type="Pfam" id="PF16916">
    <property type="entry name" value="ZT_dimer"/>
    <property type="match status" value="1"/>
</dbReference>
<feature type="transmembrane region" description="Helical" evidence="7">
    <location>
        <begin position="95"/>
        <end position="115"/>
    </location>
</feature>
<dbReference type="InterPro" id="IPR027470">
    <property type="entry name" value="Cation_efflux_CTD"/>
</dbReference>
<evidence type="ECO:0000259" key="9">
    <source>
        <dbReference type="Pfam" id="PF16916"/>
    </source>
</evidence>
<keyword evidence="6 7" id="KW-0472">Membrane</keyword>
<feature type="domain" description="Cation efflux protein transmembrane" evidence="8">
    <location>
        <begin position="31"/>
        <end position="223"/>
    </location>
</feature>
<evidence type="ECO:0000313" key="10">
    <source>
        <dbReference type="EMBL" id="MBC8545636.1"/>
    </source>
</evidence>
<accession>A0A926DWZ5</accession>
<dbReference type="FunFam" id="1.20.1510.10:FF:000006">
    <property type="entry name" value="Divalent cation efflux transporter"/>
    <property type="match status" value="1"/>
</dbReference>
<feature type="transmembrane region" description="Helical" evidence="7">
    <location>
        <begin position="198"/>
        <end position="215"/>
    </location>
</feature>
<comment type="similarity">
    <text evidence="2">Belongs to the cation diffusion facilitator (CDF) transporter (TC 2.A.4) family.</text>
</comment>
<dbReference type="PANTHER" id="PTHR43840">
    <property type="entry name" value="MITOCHONDRIAL METAL TRANSPORTER 1-RELATED"/>
    <property type="match status" value="1"/>
</dbReference>
<evidence type="ECO:0000259" key="8">
    <source>
        <dbReference type="Pfam" id="PF01545"/>
    </source>
</evidence>
<name>A0A926DWZ5_9FIRM</name>
<dbReference type="GO" id="GO:0016020">
    <property type="term" value="C:membrane"/>
    <property type="evidence" value="ECO:0007669"/>
    <property type="project" value="UniProtKB-SubCell"/>
</dbReference>